<evidence type="ECO:0000256" key="6">
    <source>
        <dbReference type="ARBA" id="ARBA00023136"/>
    </source>
</evidence>
<feature type="signal peptide" evidence="11">
    <location>
        <begin position="1"/>
        <end position="19"/>
    </location>
</feature>
<comment type="subcellular location">
    <subcellularLocation>
        <location evidence="1">Membrane</location>
        <topology evidence="1">Multi-pass membrane protein</topology>
    </subcellularLocation>
</comment>
<dbReference type="EMBL" id="VCGU01000002">
    <property type="protein sequence ID" value="TRY79474.1"/>
    <property type="molecule type" value="Genomic_DNA"/>
</dbReference>
<dbReference type="GO" id="GO:0015276">
    <property type="term" value="F:ligand-gated monoatomic ion channel activity"/>
    <property type="evidence" value="ECO:0007669"/>
    <property type="project" value="InterPro"/>
</dbReference>
<keyword evidence="5" id="KW-0406">Ion transport</keyword>
<dbReference type="SMART" id="SM00918">
    <property type="entry name" value="Lig_chan-Glu_bd"/>
    <property type="match status" value="1"/>
</dbReference>
<evidence type="ECO:0000313" key="14">
    <source>
        <dbReference type="Proteomes" id="UP000318571"/>
    </source>
</evidence>
<reference evidence="13 14" key="1">
    <citation type="journal article" date="2018" name="Nat. Ecol. Evol.">
        <title>Genomic signatures of mitonuclear coevolution across populations of Tigriopus californicus.</title>
        <authorList>
            <person name="Barreto F.S."/>
            <person name="Watson E.T."/>
            <person name="Lima T.G."/>
            <person name="Willett C.S."/>
            <person name="Edmands S."/>
            <person name="Li W."/>
            <person name="Burton R.S."/>
        </authorList>
    </citation>
    <scope>NUCLEOTIDE SEQUENCE [LARGE SCALE GENOMIC DNA]</scope>
    <source>
        <strain evidence="13 14">San Diego</strain>
    </source>
</reference>
<evidence type="ECO:0000256" key="9">
    <source>
        <dbReference type="ARBA" id="ARBA00023286"/>
    </source>
</evidence>
<evidence type="ECO:0000256" key="2">
    <source>
        <dbReference type="ARBA" id="ARBA00022448"/>
    </source>
</evidence>
<name>A0A553PP66_TIGCA</name>
<keyword evidence="14" id="KW-1185">Reference proteome</keyword>
<protein>
    <recommendedName>
        <fullName evidence="12">Ionotropic glutamate receptor L-glutamate and glycine-binding domain-containing protein</fullName>
    </recommendedName>
</protein>
<evidence type="ECO:0000256" key="1">
    <source>
        <dbReference type="ARBA" id="ARBA00004141"/>
    </source>
</evidence>
<dbReference type="InterPro" id="IPR019594">
    <property type="entry name" value="Glu/Gly-bd"/>
</dbReference>
<dbReference type="Gene3D" id="3.40.190.10">
    <property type="entry name" value="Periplasmic binding protein-like II"/>
    <property type="match status" value="1"/>
</dbReference>
<evidence type="ECO:0000256" key="7">
    <source>
        <dbReference type="ARBA" id="ARBA00023170"/>
    </source>
</evidence>
<comment type="caution">
    <text evidence="13">The sequence shown here is derived from an EMBL/GenBank/DDBJ whole genome shotgun (WGS) entry which is preliminary data.</text>
</comment>
<dbReference type="SUPFAM" id="SSF53850">
    <property type="entry name" value="Periplasmic binding protein-like II"/>
    <property type="match status" value="1"/>
</dbReference>
<keyword evidence="8" id="KW-0325">Glycoprotein</keyword>
<dbReference type="AlphaFoldDB" id="A0A553PP66"/>
<keyword evidence="4" id="KW-1133">Transmembrane helix</keyword>
<keyword evidence="2" id="KW-0813">Transport</keyword>
<evidence type="ECO:0000256" key="4">
    <source>
        <dbReference type="ARBA" id="ARBA00022989"/>
    </source>
</evidence>
<keyword evidence="7" id="KW-0675">Receptor</keyword>
<sequence length="287" mass="32818">MRTAFWISILWSLGQWGLGSTMLPPLKFLDDFVQEHSLLGTVLYIPLSKFSNDIIPYRKQARTKVMKVVDMDNPKIRKQNRQNIVDLQVVLDLNSSVSFLADMIGSQTNNDYWLIGVTGMNIPVIKSILDTFAMVLDDQIYLYDIQDTRIILYEAYKVHATKKARFQRIGYWSTSERLQIQNDEIWQRRADLEGIEFKIATLYSPPYLTAKIPINQSDSGAPGSYAMAGMFADVFLNLKEIMNFTFVVTKPEDEQWGAVNSDGITWSGMVGMLQNKEIDMGMNVNKN</sequence>
<evidence type="ECO:0000256" key="3">
    <source>
        <dbReference type="ARBA" id="ARBA00022692"/>
    </source>
</evidence>
<feature type="chain" id="PRO_5022225717" description="Ionotropic glutamate receptor L-glutamate and glycine-binding domain-containing protein" evidence="11">
    <location>
        <begin position="20"/>
        <end position="287"/>
    </location>
</feature>
<evidence type="ECO:0000256" key="11">
    <source>
        <dbReference type="SAM" id="SignalP"/>
    </source>
</evidence>
<accession>A0A553PP66</accession>
<proteinExistence type="predicted"/>
<evidence type="ECO:0000256" key="8">
    <source>
        <dbReference type="ARBA" id="ARBA00023180"/>
    </source>
</evidence>
<dbReference type="Proteomes" id="UP000318571">
    <property type="component" value="Chromosome 6"/>
</dbReference>
<keyword evidence="11" id="KW-0732">Signal</keyword>
<keyword evidence="10" id="KW-0407">Ion channel</keyword>
<dbReference type="GO" id="GO:0016020">
    <property type="term" value="C:membrane"/>
    <property type="evidence" value="ECO:0007669"/>
    <property type="project" value="UniProtKB-SubCell"/>
</dbReference>
<evidence type="ECO:0000256" key="5">
    <source>
        <dbReference type="ARBA" id="ARBA00023065"/>
    </source>
</evidence>
<feature type="domain" description="Ionotropic glutamate receptor L-glutamate and glycine-binding" evidence="12">
    <location>
        <begin position="213"/>
        <end position="275"/>
    </location>
</feature>
<keyword evidence="9" id="KW-1071">Ligand-gated ion channel</keyword>
<gene>
    <name evidence="13" type="ORF">TCAL_06561</name>
</gene>
<evidence type="ECO:0000256" key="10">
    <source>
        <dbReference type="ARBA" id="ARBA00023303"/>
    </source>
</evidence>
<keyword evidence="3" id="KW-0812">Transmembrane</keyword>
<organism evidence="13 14">
    <name type="scientific">Tigriopus californicus</name>
    <name type="common">Marine copepod</name>
    <dbReference type="NCBI Taxonomy" id="6832"/>
    <lineage>
        <taxon>Eukaryota</taxon>
        <taxon>Metazoa</taxon>
        <taxon>Ecdysozoa</taxon>
        <taxon>Arthropoda</taxon>
        <taxon>Crustacea</taxon>
        <taxon>Multicrustacea</taxon>
        <taxon>Hexanauplia</taxon>
        <taxon>Copepoda</taxon>
        <taxon>Harpacticoida</taxon>
        <taxon>Harpacticidae</taxon>
        <taxon>Tigriopus</taxon>
    </lineage>
</organism>
<evidence type="ECO:0000313" key="13">
    <source>
        <dbReference type="EMBL" id="TRY79474.1"/>
    </source>
</evidence>
<evidence type="ECO:0000259" key="12">
    <source>
        <dbReference type="SMART" id="SM00918"/>
    </source>
</evidence>
<keyword evidence="6" id="KW-0472">Membrane</keyword>
<dbReference type="Pfam" id="PF10613">
    <property type="entry name" value="Lig_chan-Glu_bd"/>
    <property type="match status" value="1"/>
</dbReference>